<feature type="transmembrane region" description="Helical" evidence="1">
    <location>
        <begin position="115"/>
        <end position="141"/>
    </location>
</feature>
<dbReference type="EMBL" id="CP019640">
    <property type="protein sequence ID" value="AQQ52236.1"/>
    <property type="molecule type" value="Genomic_DNA"/>
</dbReference>
<evidence type="ECO:0000256" key="1">
    <source>
        <dbReference type="SAM" id="Phobius"/>
    </source>
</evidence>
<name>A0A1Q2KVU3_9BACL</name>
<dbReference type="KEGG" id="pmar:B0X71_03330"/>
<feature type="transmembrane region" description="Helical" evidence="1">
    <location>
        <begin position="85"/>
        <end position="103"/>
    </location>
</feature>
<gene>
    <name evidence="2" type="ORF">B0X71_03330</name>
</gene>
<reference evidence="2 3" key="1">
    <citation type="submission" date="2017-02" db="EMBL/GenBank/DDBJ databases">
        <title>The complete genomic sequence of a novel cold adapted crude oil-degrading bacterium Planococcus qaidamina Y42.</title>
        <authorList>
            <person name="Yang R."/>
        </authorList>
    </citation>
    <scope>NUCLEOTIDE SEQUENCE [LARGE SCALE GENOMIC DNA]</scope>
    <source>
        <strain evidence="2 3">Y42</strain>
    </source>
</reference>
<accession>A0A1Q2KVU3</accession>
<feature type="transmembrane region" description="Helical" evidence="1">
    <location>
        <begin position="63"/>
        <end position="79"/>
    </location>
</feature>
<dbReference type="Proteomes" id="UP000188184">
    <property type="component" value="Chromosome"/>
</dbReference>
<keyword evidence="3" id="KW-1185">Reference proteome</keyword>
<keyword evidence="1" id="KW-0472">Membrane</keyword>
<proteinExistence type="predicted"/>
<sequence length="143" mass="16818">MSYDLLPEHLWYLDILLLFVGTGLLMWLFSKVVYKRFGIKKLYFNSNQHVNNTHRKWDLTTRSVYLSIFVLIFLFTLAQNIYIPWIFLLLLPLYLIQTVLAAVMEWKHGRGRTVAIATIVQIGFFFSVVAFLVAILFLGIWRA</sequence>
<evidence type="ECO:0000313" key="3">
    <source>
        <dbReference type="Proteomes" id="UP000188184"/>
    </source>
</evidence>
<protein>
    <recommendedName>
        <fullName evidence="4">DUF4181 domain-containing protein</fullName>
    </recommendedName>
</protein>
<dbReference type="InterPro" id="IPR025441">
    <property type="entry name" value="DUF4181"/>
</dbReference>
<feature type="transmembrane region" description="Helical" evidence="1">
    <location>
        <begin position="12"/>
        <end position="34"/>
    </location>
</feature>
<organism evidence="2 3">
    <name type="scientific">Planococcus lenghuensis</name>
    <dbReference type="NCBI Taxonomy" id="2213202"/>
    <lineage>
        <taxon>Bacteria</taxon>
        <taxon>Bacillati</taxon>
        <taxon>Bacillota</taxon>
        <taxon>Bacilli</taxon>
        <taxon>Bacillales</taxon>
        <taxon>Caryophanaceae</taxon>
        <taxon>Planococcus</taxon>
    </lineage>
</organism>
<dbReference type="RefSeq" id="WP_077588111.1">
    <property type="nucleotide sequence ID" value="NZ_CP019640.1"/>
</dbReference>
<evidence type="ECO:0000313" key="2">
    <source>
        <dbReference type="EMBL" id="AQQ52236.1"/>
    </source>
</evidence>
<evidence type="ECO:0008006" key="4">
    <source>
        <dbReference type="Google" id="ProtNLM"/>
    </source>
</evidence>
<keyword evidence="1" id="KW-1133">Transmembrane helix</keyword>
<dbReference type="AlphaFoldDB" id="A0A1Q2KVU3"/>
<keyword evidence="1" id="KW-0812">Transmembrane</keyword>
<dbReference type="Pfam" id="PF13789">
    <property type="entry name" value="DUF4181"/>
    <property type="match status" value="1"/>
</dbReference>